<dbReference type="AlphaFoldDB" id="A0A3R7IBK9"/>
<evidence type="ECO:0000313" key="2">
    <source>
        <dbReference type="Proteomes" id="UP000283709"/>
    </source>
</evidence>
<dbReference type="Proteomes" id="UP000283709">
    <property type="component" value="Unassembled WGS sequence"/>
</dbReference>
<organism evidence="1 2">
    <name type="scientific">Paraburkholderia fungorum</name>
    <dbReference type="NCBI Taxonomy" id="134537"/>
    <lineage>
        <taxon>Bacteria</taxon>
        <taxon>Pseudomonadati</taxon>
        <taxon>Pseudomonadota</taxon>
        <taxon>Betaproteobacteria</taxon>
        <taxon>Burkholderiales</taxon>
        <taxon>Burkholderiaceae</taxon>
        <taxon>Paraburkholderia</taxon>
    </lineage>
</organism>
<name>A0A3R7IBK9_9BURK</name>
<evidence type="ECO:0000313" key="1">
    <source>
        <dbReference type="EMBL" id="RKF48614.1"/>
    </source>
</evidence>
<dbReference type="EMBL" id="MCAS01000007">
    <property type="protein sequence ID" value="RKF48614.1"/>
    <property type="molecule type" value="Genomic_DNA"/>
</dbReference>
<comment type="caution">
    <text evidence="1">The sequence shown here is derived from an EMBL/GenBank/DDBJ whole genome shotgun (WGS) entry which is preliminary data.</text>
</comment>
<dbReference type="RefSeq" id="WP_120343872.1">
    <property type="nucleotide sequence ID" value="NZ_MCAS01000007.1"/>
</dbReference>
<reference evidence="1 2" key="1">
    <citation type="submission" date="2016-07" db="EMBL/GenBank/DDBJ databases">
        <title>Genome analysis of Burkholderia fungorum ES3-20.</title>
        <authorList>
            <person name="Xu D."/>
            <person name="Yao R."/>
            <person name="Zheng S."/>
        </authorList>
    </citation>
    <scope>NUCLEOTIDE SEQUENCE [LARGE SCALE GENOMIC DNA]</scope>
    <source>
        <strain evidence="1 2">ES3-20</strain>
    </source>
</reference>
<proteinExistence type="predicted"/>
<gene>
    <name evidence="1" type="ORF">BCY88_20785</name>
</gene>
<sequence>MSSHSENHEHVFERLNSACQRLFETWCESRSVVPLGYLLHSWPLPDNGHASVKRLADGMRELGRSDPDALNGRIWPILCELVSCIDEIVLYPRIYLQKAVADAPPLVRVLYGV</sequence>
<dbReference type="OrthoDB" id="9006962at2"/>
<protein>
    <submittedName>
        <fullName evidence="1">Uncharacterized protein</fullName>
    </submittedName>
</protein>
<accession>A0A3R7IBK9</accession>